<dbReference type="PANTHER" id="PTHR31625">
    <property type="match status" value="1"/>
</dbReference>
<evidence type="ECO:0000256" key="1">
    <source>
        <dbReference type="ARBA" id="ARBA00022679"/>
    </source>
</evidence>
<dbReference type="Proteomes" id="UP001341840">
    <property type="component" value="Unassembled WGS sequence"/>
</dbReference>
<evidence type="ECO:0000256" key="2">
    <source>
        <dbReference type="ARBA" id="ARBA00023315"/>
    </source>
</evidence>
<keyword evidence="4" id="KW-1185">Reference proteome</keyword>
<dbReference type="Pfam" id="PF02458">
    <property type="entry name" value="Transferase"/>
    <property type="match status" value="1"/>
</dbReference>
<protein>
    <submittedName>
        <fullName evidence="3">Uncharacterized protein</fullName>
    </submittedName>
</protein>
<keyword evidence="2" id="KW-0012">Acyltransferase</keyword>
<dbReference type="EMBL" id="JASCZI010060492">
    <property type="protein sequence ID" value="MED6132847.1"/>
    <property type="molecule type" value="Genomic_DNA"/>
</dbReference>
<proteinExistence type="predicted"/>
<comment type="caution">
    <text evidence="3">The sequence shown here is derived from an EMBL/GenBank/DDBJ whole genome shotgun (WGS) entry which is preliminary data.</text>
</comment>
<gene>
    <name evidence="3" type="ORF">PIB30_022632</name>
</gene>
<keyword evidence="1" id="KW-0808">Transferase</keyword>
<organism evidence="3 4">
    <name type="scientific">Stylosanthes scabra</name>
    <dbReference type="NCBI Taxonomy" id="79078"/>
    <lineage>
        <taxon>Eukaryota</taxon>
        <taxon>Viridiplantae</taxon>
        <taxon>Streptophyta</taxon>
        <taxon>Embryophyta</taxon>
        <taxon>Tracheophyta</taxon>
        <taxon>Spermatophyta</taxon>
        <taxon>Magnoliopsida</taxon>
        <taxon>eudicotyledons</taxon>
        <taxon>Gunneridae</taxon>
        <taxon>Pentapetalae</taxon>
        <taxon>rosids</taxon>
        <taxon>fabids</taxon>
        <taxon>Fabales</taxon>
        <taxon>Fabaceae</taxon>
        <taxon>Papilionoideae</taxon>
        <taxon>50 kb inversion clade</taxon>
        <taxon>dalbergioids sensu lato</taxon>
        <taxon>Dalbergieae</taxon>
        <taxon>Pterocarpus clade</taxon>
        <taxon>Stylosanthes</taxon>
    </lineage>
</organism>
<accession>A0ABU6S922</accession>
<dbReference type="InterPro" id="IPR051504">
    <property type="entry name" value="Plant_metabolite_acyltrans"/>
</dbReference>
<sequence>MANKVNDDTVVKIIEKCQVGPPPASVPSTSLPLTFFDIPFLSCPVTCTRIFFYELPHTTTTHFLQTLLPNLKHSLSLTLQHFFPFSSKIVFPPKPQTPHILYSQGDTLPFIVAESTTNFNNLVCNIPRDVTSLYPIVPDLPQTRALEDGTLLIPPMAIQVTVFPNSGFTICINFRHAVTDGKAFHSFIKMWSSMCGGSKEKNLFALPLHDRDIIQDPNGFNPIFLDSLWNFPREFIMNPIYNIPNDNVRHRLVLKSEHVENLKRLVSAKYQSLGLETSLHVSTFVVTCALVWVCKVKSSSEDNIRSGDDDDEELYLTFWVDCRYLAELKIPLTYFGNCLVNGIAAVKRSKLEGQNGIFEAAIALRSKIKELQCEPYKGAETLMSVFGKFATMGHRMTGIAGSPKLGAYESDFGWGKPKLSEVLHVNSAELVSLSDCRNKEGGIEVGVAFGRAQMQKFNAILEKILEDIAVHD</sequence>
<dbReference type="InterPro" id="IPR023213">
    <property type="entry name" value="CAT-like_dom_sf"/>
</dbReference>
<evidence type="ECO:0000313" key="3">
    <source>
        <dbReference type="EMBL" id="MED6132847.1"/>
    </source>
</evidence>
<evidence type="ECO:0000313" key="4">
    <source>
        <dbReference type="Proteomes" id="UP001341840"/>
    </source>
</evidence>
<name>A0ABU6S922_9FABA</name>
<dbReference type="Gene3D" id="3.30.559.10">
    <property type="entry name" value="Chloramphenicol acetyltransferase-like domain"/>
    <property type="match status" value="2"/>
</dbReference>
<reference evidence="3 4" key="1">
    <citation type="journal article" date="2023" name="Plants (Basel)">
        <title>Bridging the Gap: Combining Genomics and Transcriptomics Approaches to Understand Stylosanthes scabra, an Orphan Legume from the Brazilian Caatinga.</title>
        <authorList>
            <person name="Ferreira-Neto J.R.C."/>
            <person name="da Silva M.D."/>
            <person name="Binneck E."/>
            <person name="de Melo N.F."/>
            <person name="da Silva R.H."/>
            <person name="de Melo A.L.T.M."/>
            <person name="Pandolfi V."/>
            <person name="Bustamante F.O."/>
            <person name="Brasileiro-Vidal A.C."/>
            <person name="Benko-Iseppon A.M."/>
        </authorList>
    </citation>
    <scope>NUCLEOTIDE SEQUENCE [LARGE SCALE GENOMIC DNA]</scope>
    <source>
        <tissue evidence="3">Leaves</tissue>
    </source>
</reference>